<proteinExistence type="predicted"/>
<feature type="domain" description="Transposase IS4-like" evidence="1">
    <location>
        <begin position="28"/>
        <end position="117"/>
    </location>
</feature>
<evidence type="ECO:0000259" key="1">
    <source>
        <dbReference type="Pfam" id="PF01609"/>
    </source>
</evidence>
<dbReference type="InterPro" id="IPR012337">
    <property type="entry name" value="RNaseH-like_sf"/>
</dbReference>
<sequence length="205" mass="24406">LKEYALNVLKESDFKMVKIQSSNKTQTRFIYTTILPLSNLGDVKISFIKNKLKEPVKLFIVSNDLKLSENELIKIYKERWCIEIDYKNNKQYLGLSDFHLRKKEGILRYLTLCFLVSTYLEYCRLMGIFGHCFGKEIDLSSKGKEVRAYQHLLFERFVIWLDYQFSEGKNLQDLLKFFRDDNTQYKENIQFVQYSTHLSLEMSAV</sequence>
<reference evidence="2" key="1">
    <citation type="journal article" date="2014" name="Front. Microbiol.">
        <title>High frequency of phylogenetically diverse reductive dehalogenase-homologous genes in deep subseafloor sedimentary metagenomes.</title>
        <authorList>
            <person name="Kawai M."/>
            <person name="Futagami T."/>
            <person name="Toyoda A."/>
            <person name="Takaki Y."/>
            <person name="Nishi S."/>
            <person name="Hori S."/>
            <person name="Arai W."/>
            <person name="Tsubouchi T."/>
            <person name="Morono Y."/>
            <person name="Uchiyama I."/>
            <person name="Ito T."/>
            <person name="Fujiyama A."/>
            <person name="Inagaki F."/>
            <person name="Takami H."/>
        </authorList>
    </citation>
    <scope>NUCLEOTIDE SEQUENCE</scope>
    <source>
        <strain evidence="2">Expedition CK06-06</strain>
    </source>
</reference>
<protein>
    <recommendedName>
        <fullName evidence="1">Transposase IS4-like domain-containing protein</fullName>
    </recommendedName>
</protein>
<dbReference type="GO" id="GO:0006313">
    <property type="term" value="P:DNA transposition"/>
    <property type="evidence" value="ECO:0007669"/>
    <property type="project" value="InterPro"/>
</dbReference>
<dbReference type="SUPFAM" id="SSF53098">
    <property type="entry name" value="Ribonuclease H-like"/>
    <property type="match status" value="1"/>
</dbReference>
<gene>
    <name evidence="2" type="ORF">S06H3_40907</name>
</gene>
<dbReference type="GO" id="GO:0003677">
    <property type="term" value="F:DNA binding"/>
    <property type="evidence" value="ECO:0007669"/>
    <property type="project" value="InterPro"/>
</dbReference>
<name>X1PQ53_9ZZZZ</name>
<dbReference type="GO" id="GO:0004803">
    <property type="term" value="F:transposase activity"/>
    <property type="evidence" value="ECO:0007669"/>
    <property type="project" value="InterPro"/>
</dbReference>
<accession>X1PQ53</accession>
<dbReference type="EMBL" id="BARV01025146">
    <property type="protein sequence ID" value="GAI41200.1"/>
    <property type="molecule type" value="Genomic_DNA"/>
</dbReference>
<organism evidence="2">
    <name type="scientific">marine sediment metagenome</name>
    <dbReference type="NCBI Taxonomy" id="412755"/>
    <lineage>
        <taxon>unclassified sequences</taxon>
        <taxon>metagenomes</taxon>
        <taxon>ecological metagenomes</taxon>
    </lineage>
</organism>
<dbReference type="Pfam" id="PF01609">
    <property type="entry name" value="DDE_Tnp_1"/>
    <property type="match status" value="1"/>
</dbReference>
<dbReference type="AlphaFoldDB" id="X1PQ53"/>
<dbReference type="InterPro" id="IPR002559">
    <property type="entry name" value="Transposase_11"/>
</dbReference>
<comment type="caution">
    <text evidence="2">The sequence shown here is derived from an EMBL/GenBank/DDBJ whole genome shotgun (WGS) entry which is preliminary data.</text>
</comment>
<feature type="non-terminal residue" evidence="2">
    <location>
        <position position="1"/>
    </location>
</feature>
<evidence type="ECO:0000313" key="2">
    <source>
        <dbReference type="EMBL" id="GAI41200.1"/>
    </source>
</evidence>